<keyword evidence="1" id="KW-1185">Reference proteome</keyword>
<dbReference type="GeneID" id="107413746"/>
<gene>
    <name evidence="2" type="primary">LOC107413746</name>
</gene>
<organism evidence="1 2">
    <name type="scientific">Ziziphus jujuba</name>
    <name type="common">Chinese jujube</name>
    <name type="synonym">Ziziphus sativa</name>
    <dbReference type="NCBI Taxonomy" id="326968"/>
    <lineage>
        <taxon>Eukaryota</taxon>
        <taxon>Viridiplantae</taxon>
        <taxon>Streptophyta</taxon>
        <taxon>Embryophyta</taxon>
        <taxon>Tracheophyta</taxon>
        <taxon>Spermatophyta</taxon>
        <taxon>Magnoliopsida</taxon>
        <taxon>eudicotyledons</taxon>
        <taxon>Gunneridae</taxon>
        <taxon>Pentapetalae</taxon>
        <taxon>rosids</taxon>
        <taxon>fabids</taxon>
        <taxon>Rosales</taxon>
        <taxon>Rhamnaceae</taxon>
        <taxon>Paliureae</taxon>
        <taxon>Ziziphus</taxon>
    </lineage>
</organism>
<reference evidence="2" key="1">
    <citation type="submission" date="2025-08" db="UniProtKB">
        <authorList>
            <consortium name="RefSeq"/>
        </authorList>
    </citation>
    <scope>IDENTIFICATION</scope>
    <source>
        <tissue evidence="2">Seedling</tissue>
    </source>
</reference>
<evidence type="ECO:0000313" key="2">
    <source>
        <dbReference type="RefSeq" id="XP_060667393.1"/>
    </source>
</evidence>
<dbReference type="PANTHER" id="PTHR31210">
    <property type="entry name" value="OS06G0731900 PROTEIN"/>
    <property type="match status" value="1"/>
</dbReference>
<dbReference type="PANTHER" id="PTHR31210:SF8">
    <property type="entry name" value="DUF707 DOMAIN-CONTAINING PROTEIN"/>
    <property type="match status" value="1"/>
</dbReference>
<evidence type="ECO:0000313" key="1">
    <source>
        <dbReference type="Proteomes" id="UP001652623"/>
    </source>
</evidence>
<dbReference type="Pfam" id="PF05212">
    <property type="entry name" value="DUF707"/>
    <property type="match status" value="1"/>
</dbReference>
<dbReference type="RefSeq" id="XP_060667393.1">
    <property type="nucleotide sequence ID" value="XM_060811410.1"/>
</dbReference>
<protein>
    <submittedName>
        <fullName evidence="2">Uncharacterized protein LOC107413746</fullName>
    </submittedName>
</protein>
<dbReference type="InterPro" id="IPR007877">
    <property type="entry name" value="DUF707"/>
</dbReference>
<dbReference type="Proteomes" id="UP001652623">
    <property type="component" value="Chromosome 9"/>
</dbReference>
<proteinExistence type="predicted"/>
<sequence length="293" mass="34155">MQPLWGPRTKRNPELPSNLLAMAVGIKQKESVNKIVMKFLSSNFVVMLFHYDGNVNEWRDLEWSNHAIHVSASNQTKWWFAKRFLHPDIVSEYAYIFLWDEDLGVENFNVGRYIPIIKEEGLEISQPALDSDKSEVHHLLTARDHKLKVHRKIFKVIGGRKCDKNSTEPPCTGWVEMMAAVFSLASWRCTWHIIQNDLVHAWGLDFQLGYCAQGDRTKNIGIVDSEYVVHYGLPTLAGLAANEVRNFNRLNKNLQITWLEVRKQSFIELEIFKNRWKKAVREDDCWSDPYQKP</sequence>
<name>A0ABM3ZSF2_ZIZJJ</name>
<accession>A0ABM3ZSF2</accession>